<organism evidence="3">
    <name type="scientific">Clastoptera arizonana</name>
    <name type="common">Arizona spittle bug</name>
    <dbReference type="NCBI Taxonomy" id="38151"/>
    <lineage>
        <taxon>Eukaryota</taxon>
        <taxon>Metazoa</taxon>
        <taxon>Ecdysozoa</taxon>
        <taxon>Arthropoda</taxon>
        <taxon>Hexapoda</taxon>
        <taxon>Insecta</taxon>
        <taxon>Pterygota</taxon>
        <taxon>Neoptera</taxon>
        <taxon>Paraneoptera</taxon>
        <taxon>Hemiptera</taxon>
        <taxon>Auchenorrhyncha</taxon>
        <taxon>Cercopoidea</taxon>
        <taxon>Clastopteridae</taxon>
        <taxon>Clastoptera</taxon>
    </lineage>
</organism>
<gene>
    <name evidence="3" type="ORF">g.18657</name>
</gene>
<feature type="domain" description="INTS6/SAGE1/DDX26B/CT45 C-terminal" evidence="2">
    <location>
        <begin position="220"/>
        <end position="281"/>
    </location>
</feature>
<evidence type="ECO:0000256" key="1">
    <source>
        <dbReference type="SAM" id="MobiDB-lite"/>
    </source>
</evidence>
<feature type="compositionally biased region" description="Pro residues" evidence="1">
    <location>
        <begin position="67"/>
        <end position="88"/>
    </location>
</feature>
<protein>
    <recommendedName>
        <fullName evidence="2">INTS6/SAGE1/DDX26B/CT45 C-terminal domain-containing protein</fullName>
    </recommendedName>
</protein>
<reference evidence="3" key="1">
    <citation type="submission" date="2015-12" db="EMBL/GenBank/DDBJ databases">
        <title>De novo transcriptome assembly of four potential Pierce s Disease insect vectors from Arizona vineyards.</title>
        <authorList>
            <person name="Tassone E.E."/>
        </authorList>
    </citation>
    <scope>NUCLEOTIDE SEQUENCE</scope>
</reference>
<feature type="region of interest" description="Disordered" evidence="1">
    <location>
        <begin position="1"/>
        <end position="139"/>
    </location>
</feature>
<dbReference type="PANTHER" id="PTHR12957">
    <property type="entry name" value="DEAD/H BOX POLYPEPTIDE 26/DICE1-RELATED"/>
    <property type="match status" value="1"/>
</dbReference>
<dbReference type="InterPro" id="IPR029307">
    <property type="entry name" value="INT_SG_DDX_CT_C"/>
</dbReference>
<accession>A0A1B6CHK0</accession>
<dbReference type="GO" id="GO:0032039">
    <property type="term" value="C:integrator complex"/>
    <property type="evidence" value="ECO:0007669"/>
    <property type="project" value="TreeGrafter"/>
</dbReference>
<dbReference type="GO" id="GO:0034472">
    <property type="term" value="P:snRNA 3'-end processing"/>
    <property type="evidence" value="ECO:0007669"/>
    <property type="project" value="TreeGrafter"/>
</dbReference>
<name>A0A1B6CHK0_9HEMI</name>
<dbReference type="InterPro" id="IPR051113">
    <property type="entry name" value="Integrator_subunit6"/>
</dbReference>
<dbReference type="Pfam" id="PF15300">
    <property type="entry name" value="INT_SG_DDX_CT_C"/>
    <property type="match status" value="1"/>
</dbReference>
<dbReference type="PANTHER" id="PTHR12957:SF2">
    <property type="entry name" value="INTEGRATOR COMPLEX SUBUNIT 6"/>
    <property type="match status" value="1"/>
</dbReference>
<feature type="compositionally biased region" description="Pro residues" evidence="1">
    <location>
        <begin position="111"/>
        <end position="121"/>
    </location>
</feature>
<sequence>GNPFKIDKRMMVDEADIDLVSGSPPHRSGTKRNSGEPASPRPSNKRKPGPIPKDVIVRRPSASPSSSPSPCPSPQPPPLSPVYLPPLSPAVNGELDDNISLNLEGPGSRSPSPPSLLPPVLQPYDDSGIPNTTPPDCAPQLTYSSPVLISPPSSPLPPILTPPVLRQEEDADNYMDWQPVQNQVDTVQNDTILRHTHLVANDVKTCNELTKQELLDIKRHNLNVRSLAYKEVRRPGMNYSPLFGHLETIKGSMDVRVKLLKDVINESLRFKRRNLANLLEQFLQSMIAASLHRPNNGLR</sequence>
<dbReference type="AlphaFoldDB" id="A0A1B6CHK0"/>
<evidence type="ECO:0000259" key="2">
    <source>
        <dbReference type="Pfam" id="PF15300"/>
    </source>
</evidence>
<proteinExistence type="predicted"/>
<dbReference type="EMBL" id="GEDC01024380">
    <property type="protein sequence ID" value="JAS12918.1"/>
    <property type="molecule type" value="Transcribed_RNA"/>
</dbReference>
<feature type="non-terminal residue" evidence="3">
    <location>
        <position position="1"/>
    </location>
</feature>
<feature type="compositionally biased region" description="Basic and acidic residues" evidence="1">
    <location>
        <begin position="1"/>
        <end position="12"/>
    </location>
</feature>
<evidence type="ECO:0000313" key="3">
    <source>
        <dbReference type="EMBL" id="JAS12918.1"/>
    </source>
</evidence>